<evidence type="ECO:0000313" key="1">
    <source>
        <dbReference type="EMBL" id="GAG92725.1"/>
    </source>
</evidence>
<accession>X1BCH1</accession>
<feature type="non-terminal residue" evidence="1">
    <location>
        <position position="1"/>
    </location>
</feature>
<protein>
    <submittedName>
        <fullName evidence="1">Uncharacterized protein</fullName>
    </submittedName>
</protein>
<dbReference type="EMBL" id="BART01026094">
    <property type="protein sequence ID" value="GAG92725.1"/>
    <property type="molecule type" value="Genomic_DNA"/>
</dbReference>
<comment type="caution">
    <text evidence="1">The sequence shown here is derived from an EMBL/GenBank/DDBJ whole genome shotgun (WGS) entry which is preliminary data.</text>
</comment>
<sequence>KFNLIAGSGYAHIRDCDTCVYAEDGAIGASTTQNQYSGCTFNEIPNGAADPAYID</sequence>
<organism evidence="1">
    <name type="scientific">marine sediment metagenome</name>
    <dbReference type="NCBI Taxonomy" id="412755"/>
    <lineage>
        <taxon>unclassified sequences</taxon>
        <taxon>metagenomes</taxon>
        <taxon>ecological metagenomes</taxon>
    </lineage>
</organism>
<proteinExistence type="predicted"/>
<name>X1BCH1_9ZZZZ</name>
<dbReference type="AlphaFoldDB" id="X1BCH1"/>
<reference evidence="1" key="1">
    <citation type="journal article" date="2014" name="Front. Microbiol.">
        <title>High frequency of phylogenetically diverse reductive dehalogenase-homologous genes in deep subseafloor sedimentary metagenomes.</title>
        <authorList>
            <person name="Kawai M."/>
            <person name="Futagami T."/>
            <person name="Toyoda A."/>
            <person name="Takaki Y."/>
            <person name="Nishi S."/>
            <person name="Hori S."/>
            <person name="Arai W."/>
            <person name="Tsubouchi T."/>
            <person name="Morono Y."/>
            <person name="Uchiyama I."/>
            <person name="Ito T."/>
            <person name="Fujiyama A."/>
            <person name="Inagaki F."/>
            <person name="Takami H."/>
        </authorList>
    </citation>
    <scope>NUCLEOTIDE SEQUENCE</scope>
    <source>
        <strain evidence="1">Expedition CK06-06</strain>
    </source>
</reference>
<gene>
    <name evidence="1" type="ORF">S01H4_46645</name>
</gene>